<gene>
    <name evidence="1" type="ORF">NOO_LOCUS10121</name>
</gene>
<dbReference type="EMBL" id="UYRW01005511">
    <property type="protein sequence ID" value="VDM93848.1"/>
    <property type="molecule type" value="Genomic_DNA"/>
</dbReference>
<proteinExistence type="predicted"/>
<evidence type="ECO:0000313" key="2">
    <source>
        <dbReference type="Proteomes" id="UP000271087"/>
    </source>
</evidence>
<sequence length="66" mass="7650">MATIKLRFINTRMIQLRENKDAAEELKDAIILSLRRSSLQSKGTIRPVLIDLSMRKKHFYLAFSDG</sequence>
<evidence type="ECO:0000313" key="3">
    <source>
        <dbReference type="WBParaSite" id="nOo.2.0.1.t10121-RA"/>
    </source>
</evidence>
<dbReference type="AlphaFoldDB" id="A0A182EPR2"/>
<accession>A0A182EPR2</accession>
<keyword evidence="2" id="KW-1185">Reference proteome</keyword>
<dbReference type="Proteomes" id="UP000271087">
    <property type="component" value="Unassembled WGS sequence"/>
</dbReference>
<protein>
    <submittedName>
        <fullName evidence="3">Cytotoxic translational repressor of toxin-antitoxin stability system</fullName>
    </submittedName>
</protein>
<name>A0A182EPR2_ONCOC</name>
<evidence type="ECO:0000313" key="1">
    <source>
        <dbReference type="EMBL" id="VDM93848.1"/>
    </source>
</evidence>
<reference evidence="3" key="1">
    <citation type="submission" date="2016-06" db="UniProtKB">
        <authorList>
            <consortium name="WormBaseParasite"/>
        </authorList>
    </citation>
    <scope>IDENTIFICATION</scope>
</reference>
<organism evidence="3">
    <name type="scientific">Onchocerca ochengi</name>
    <name type="common">Filarial nematode worm</name>
    <dbReference type="NCBI Taxonomy" id="42157"/>
    <lineage>
        <taxon>Eukaryota</taxon>
        <taxon>Metazoa</taxon>
        <taxon>Ecdysozoa</taxon>
        <taxon>Nematoda</taxon>
        <taxon>Chromadorea</taxon>
        <taxon>Rhabditida</taxon>
        <taxon>Spirurina</taxon>
        <taxon>Spiruromorpha</taxon>
        <taxon>Filarioidea</taxon>
        <taxon>Onchocercidae</taxon>
        <taxon>Onchocerca</taxon>
    </lineage>
</organism>
<dbReference type="WBParaSite" id="nOo.2.0.1.t10121-RA">
    <property type="protein sequence ID" value="nOo.2.0.1.t10121-RA"/>
    <property type="gene ID" value="nOo.2.0.1.g10121"/>
</dbReference>
<reference evidence="1 2" key="2">
    <citation type="submission" date="2018-08" db="EMBL/GenBank/DDBJ databases">
        <authorList>
            <person name="Laetsch R D."/>
            <person name="Stevens L."/>
            <person name="Kumar S."/>
            <person name="Blaxter L. M."/>
        </authorList>
    </citation>
    <scope>NUCLEOTIDE SEQUENCE [LARGE SCALE GENOMIC DNA]</scope>
</reference>